<protein>
    <submittedName>
        <fullName evidence="1">Uncharacterized protein</fullName>
    </submittedName>
</protein>
<proteinExistence type="predicted"/>
<accession>A0A7W6MYS8</accession>
<gene>
    <name evidence="1" type="ORF">GGR14_002123</name>
</gene>
<name>A0A7W6MYS8_9BACT</name>
<comment type="caution">
    <text evidence="1">The sequence shown here is derived from an EMBL/GenBank/DDBJ whole genome shotgun (WGS) entry which is preliminary data.</text>
</comment>
<sequence length="34" mass="3788">MCLGLFFLLIIINGLWEDGNTRGMVCSDEVSKVL</sequence>
<dbReference type="Proteomes" id="UP000546007">
    <property type="component" value="Unassembled WGS sequence"/>
</dbReference>
<evidence type="ECO:0000313" key="2">
    <source>
        <dbReference type="Proteomes" id="UP000546007"/>
    </source>
</evidence>
<evidence type="ECO:0000313" key="1">
    <source>
        <dbReference type="EMBL" id="MBB4026329.1"/>
    </source>
</evidence>
<reference evidence="1 2" key="1">
    <citation type="submission" date="2020-08" db="EMBL/GenBank/DDBJ databases">
        <title>Genomic Encyclopedia of Type Strains, Phase IV (KMG-IV): sequencing the most valuable type-strain genomes for metagenomic binning, comparative biology and taxonomic classification.</title>
        <authorList>
            <person name="Goeker M."/>
        </authorList>
    </citation>
    <scope>NUCLEOTIDE SEQUENCE [LARGE SCALE GENOMIC DNA]</scope>
    <source>
        <strain evidence="1 2">DSM 105721</strain>
    </source>
</reference>
<dbReference type="EMBL" id="JACIES010000005">
    <property type="protein sequence ID" value="MBB4026329.1"/>
    <property type="molecule type" value="Genomic_DNA"/>
</dbReference>
<dbReference type="AlphaFoldDB" id="A0A7W6MYS8"/>
<keyword evidence="2" id="KW-1185">Reference proteome</keyword>
<organism evidence="1 2">
    <name type="scientific">Butyricimonas faecihominis</name>
    <dbReference type="NCBI Taxonomy" id="1472416"/>
    <lineage>
        <taxon>Bacteria</taxon>
        <taxon>Pseudomonadati</taxon>
        <taxon>Bacteroidota</taxon>
        <taxon>Bacteroidia</taxon>
        <taxon>Bacteroidales</taxon>
        <taxon>Odoribacteraceae</taxon>
        <taxon>Butyricimonas</taxon>
    </lineage>
</organism>